<proteinExistence type="predicted"/>
<evidence type="ECO:0000313" key="2">
    <source>
        <dbReference type="EMBL" id="CCC92192.1"/>
    </source>
</evidence>
<protein>
    <submittedName>
        <fullName evidence="2">Uncharacterized protein</fullName>
    </submittedName>
</protein>
<sequence length="114" mass="13290">MKKSTHEEVAINGPEQTADNPLYHFQAYKTSRLPTRHKSLTTAGVTRHAARKGTKLEKNRHSSLLHLYIRVNARERWHILHSFQPWSLLSLRFGIIFLLLSVLPFTFSSTYFFP</sequence>
<keyword evidence="1" id="KW-1133">Transmembrane helix</keyword>
<feature type="transmembrane region" description="Helical" evidence="1">
    <location>
        <begin position="93"/>
        <end position="113"/>
    </location>
</feature>
<name>G0US30_TRYCI</name>
<evidence type="ECO:0000256" key="1">
    <source>
        <dbReference type="SAM" id="Phobius"/>
    </source>
</evidence>
<accession>G0US30</accession>
<reference evidence="2" key="1">
    <citation type="journal article" date="2012" name="Proc. Natl. Acad. Sci. U.S.A.">
        <title>Antigenic diversity is generated by distinct evolutionary mechanisms in African trypanosome species.</title>
        <authorList>
            <person name="Jackson A.P."/>
            <person name="Berry A."/>
            <person name="Aslett M."/>
            <person name="Allison H.C."/>
            <person name="Burton P."/>
            <person name="Vavrova-Anderson J."/>
            <person name="Brown R."/>
            <person name="Browne H."/>
            <person name="Corton N."/>
            <person name="Hauser H."/>
            <person name="Gamble J."/>
            <person name="Gilderthorp R."/>
            <person name="Marcello L."/>
            <person name="McQuillan J."/>
            <person name="Otto T.D."/>
            <person name="Quail M.A."/>
            <person name="Sanders M.J."/>
            <person name="van Tonder A."/>
            <person name="Ginger M.L."/>
            <person name="Field M.C."/>
            <person name="Barry J.D."/>
            <person name="Hertz-Fowler C."/>
            <person name="Berriman M."/>
        </authorList>
    </citation>
    <scope>NUCLEOTIDE SEQUENCE</scope>
    <source>
        <strain evidence="2">IL3000</strain>
    </source>
</reference>
<organism evidence="2">
    <name type="scientific">Trypanosoma congolense (strain IL3000)</name>
    <dbReference type="NCBI Taxonomy" id="1068625"/>
    <lineage>
        <taxon>Eukaryota</taxon>
        <taxon>Discoba</taxon>
        <taxon>Euglenozoa</taxon>
        <taxon>Kinetoplastea</taxon>
        <taxon>Metakinetoplastina</taxon>
        <taxon>Trypanosomatida</taxon>
        <taxon>Trypanosomatidae</taxon>
        <taxon>Trypanosoma</taxon>
        <taxon>Nannomonas</taxon>
    </lineage>
</organism>
<dbReference type="EMBL" id="HE575321">
    <property type="protein sequence ID" value="CCC92192.1"/>
    <property type="molecule type" value="Genomic_DNA"/>
</dbReference>
<keyword evidence="1" id="KW-0812">Transmembrane</keyword>
<dbReference type="AlphaFoldDB" id="G0US30"/>
<gene>
    <name evidence="2" type="ORF">TCIL3000_8_4130</name>
</gene>
<keyword evidence="1" id="KW-0472">Membrane</keyword>